<feature type="chain" id="PRO_5043652508" evidence="2">
    <location>
        <begin position="21"/>
        <end position="239"/>
    </location>
</feature>
<reference evidence="3" key="1">
    <citation type="submission" date="2023-10" db="EMBL/GenBank/DDBJ databases">
        <title>Genome assembly of Pristionchus species.</title>
        <authorList>
            <person name="Yoshida K."/>
            <person name="Sommer R.J."/>
        </authorList>
    </citation>
    <scope>NUCLEOTIDE SEQUENCE</scope>
    <source>
        <strain evidence="3">RS5133</strain>
    </source>
</reference>
<dbReference type="EMBL" id="BTSY01000001">
    <property type="protein sequence ID" value="GMT10813.1"/>
    <property type="molecule type" value="Genomic_DNA"/>
</dbReference>
<keyword evidence="1" id="KW-0472">Membrane</keyword>
<proteinExistence type="predicted"/>
<keyword evidence="1" id="KW-1133">Transmembrane helix</keyword>
<feature type="signal peptide" evidence="2">
    <location>
        <begin position="1"/>
        <end position="20"/>
    </location>
</feature>
<keyword evidence="4" id="KW-1185">Reference proteome</keyword>
<feature type="transmembrane region" description="Helical" evidence="1">
    <location>
        <begin position="101"/>
        <end position="126"/>
    </location>
</feature>
<comment type="caution">
    <text evidence="3">The sequence shown here is derived from an EMBL/GenBank/DDBJ whole genome shotgun (WGS) entry which is preliminary data.</text>
</comment>
<evidence type="ECO:0000256" key="2">
    <source>
        <dbReference type="SAM" id="SignalP"/>
    </source>
</evidence>
<accession>A0AAV5UXB4</accession>
<sequence length="239" mass="26425">MRSISSLLVLIFLLATITNSITNFTSLDPSQHNGATTGAQLQDFDSAENVNSTDGSMRNGTNITESIFAPLDHDAKLIKIPSKGKKEVIVPESTSSMIETIILYLLIVIGGVALGMVAIVVCCCCMERRRMHRLTTEMSDKPEDLPIHPVNRPLILENNANVDDNIPFDPPSPGQPPVIERMLPDPFTPVKYIVTPMNDNEAQMTAVTEMQTPIDRKNQVIETPAKEVKMAELHIEEYK</sequence>
<organism evidence="3 4">
    <name type="scientific">Pristionchus fissidentatus</name>
    <dbReference type="NCBI Taxonomy" id="1538716"/>
    <lineage>
        <taxon>Eukaryota</taxon>
        <taxon>Metazoa</taxon>
        <taxon>Ecdysozoa</taxon>
        <taxon>Nematoda</taxon>
        <taxon>Chromadorea</taxon>
        <taxon>Rhabditida</taxon>
        <taxon>Rhabditina</taxon>
        <taxon>Diplogasteromorpha</taxon>
        <taxon>Diplogasteroidea</taxon>
        <taxon>Neodiplogasteridae</taxon>
        <taxon>Pristionchus</taxon>
    </lineage>
</organism>
<name>A0AAV5UXB4_9BILA</name>
<evidence type="ECO:0000256" key="1">
    <source>
        <dbReference type="SAM" id="Phobius"/>
    </source>
</evidence>
<gene>
    <name evidence="3" type="ORF">PFISCL1PPCAC_2110</name>
</gene>
<evidence type="ECO:0000313" key="4">
    <source>
        <dbReference type="Proteomes" id="UP001432322"/>
    </source>
</evidence>
<protein>
    <submittedName>
        <fullName evidence="3">Uncharacterized protein</fullName>
    </submittedName>
</protein>
<evidence type="ECO:0000313" key="3">
    <source>
        <dbReference type="EMBL" id="GMT10813.1"/>
    </source>
</evidence>
<dbReference type="Proteomes" id="UP001432322">
    <property type="component" value="Unassembled WGS sequence"/>
</dbReference>
<dbReference type="AlphaFoldDB" id="A0AAV5UXB4"/>
<keyword evidence="1" id="KW-0812">Transmembrane</keyword>
<keyword evidence="2" id="KW-0732">Signal</keyword>